<evidence type="ECO:0000313" key="1">
    <source>
        <dbReference type="EMBL" id="MBC2664962.1"/>
    </source>
</evidence>
<sequence>MSLSSQGHSRPDRWLEPRQPLDPVMRRLTYGRIQPMDEVRGPSVWSRLFHWA</sequence>
<gene>
    <name evidence="1" type="ORF">H7F51_05500</name>
</gene>
<dbReference type="Proteomes" id="UP000566813">
    <property type="component" value="Unassembled WGS sequence"/>
</dbReference>
<proteinExistence type="predicted"/>
<reference evidence="1 2" key="1">
    <citation type="submission" date="2020-08" db="EMBL/GenBank/DDBJ databases">
        <title>The genome sequence of type strain Novosphingobium flavum NBRC 111647.</title>
        <authorList>
            <person name="Liu Y."/>
        </authorList>
    </citation>
    <scope>NUCLEOTIDE SEQUENCE [LARGE SCALE GENOMIC DNA]</scope>
    <source>
        <strain evidence="1 2">NBRC 111647</strain>
    </source>
</reference>
<accession>A0A7X1KKY2</accession>
<dbReference type="RefSeq" id="WP_185663209.1">
    <property type="nucleotide sequence ID" value="NZ_JACLAW010000003.1"/>
</dbReference>
<dbReference type="AlphaFoldDB" id="A0A7X1KKY2"/>
<dbReference type="EMBL" id="JACLAW010000003">
    <property type="protein sequence ID" value="MBC2664962.1"/>
    <property type="molecule type" value="Genomic_DNA"/>
</dbReference>
<protein>
    <submittedName>
        <fullName evidence="1">Uncharacterized protein</fullName>
    </submittedName>
</protein>
<name>A0A7X1KKY2_9SPHN</name>
<keyword evidence="2" id="KW-1185">Reference proteome</keyword>
<evidence type="ECO:0000313" key="2">
    <source>
        <dbReference type="Proteomes" id="UP000566813"/>
    </source>
</evidence>
<comment type="caution">
    <text evidence="1">The sequence shown here is derived from an EMBL/GenBank/DDBJ whole genome shotgun (WGS) entry which is preliminary data.</text>
</comment>
<organism evidence="1 2">
    <name type="scientific">Novosphingobium flavum</name>
    <dbReference type="NCBI Taxonomy" id="1778672"/>
    <lineage>
        <taxon>Bacteria</taxon>
        <taxon>Pseudomonadati</taxon>
        <taxon>Pseudomonadota</taxon>
        <taxon>Alphaproteobacteria</taxon>
        <taxon>Sphingomonadales</taxon>
        <taxon>Sphingomonadaceae</taxon>
        <taxon>Novosphingobium</taxon>
    </lineage>
</organism>